<protein>
    <recommendedName>
        <fullName evidence="3">Reverse transcriptase domain-containing protein</fullName>
    </recommendedName>
</protein>
<reference evidence="1 2" key="1">
    <citation type="submission" date="2024-10" db="EMBL/GenBank/DDBJ databases">
        <authorList>
            <person name="Kim D."/>
        </authorList>
    </citation>
    <scope>NUCLEOTIDE SEQUENCE [LARGE SCALE GENOMIC DNA]</scope>
    <source>
        <strain evidence="1">BH-2024</strain>
    </source>
</reference>
<dbReference type="InterPro" id="IPR050951">
    <property type="entry name" value="Retrovirus_Pol_polyprotein"/>
</dbReference>
<proteinExistence type="predicted"/>
<dbReference type="InterPro" id="IPR043128">
    <property type="entry name" value="Rev_trsase/Diguanyl_cyclase"/>
</dbReference>
<dbReference type="PANTHER" id="PTHR37984">
    <property type="entry name" value="PROTEIN CBG26694"/>
    <property type="match status" value="1"/>
</dbReference>
<dbReference type="EMBL" id="JBICBT010000478">
    <property type="protein sequence ID" value="KAL3112274.1"/>
    <property type="molecule type" value="Genomic_DNA"/>
</dbReference>
<accession>A0ABD2LAQ7</accession>
<evidence type="ECO:0000313" key="2">
    <source>
        <dbReference type="Proteomes" id="UP001620626"/>
    </source>
</evidence>
<dbReference type="InterPro" id="IPR043502">
    <property type="entry name" value="DNA/RNA_pol_sf"/>
</dbReference>
<comment type="caution">
    <text evidence="1">The sequence shown here is derived from an EMBL/GenBank/DDBJ whole genome shotgun (WGS) entry which is preliminary data.</text>
</comment>
<organism evidence="1 2">
    <name type="scientific">Heterodera trifolii</name>
    <dbReference type="NCBI Taxonomy" id="157864"/>
    <lineage>
        <taxon>Eukaryota</taxon>
        <taxon>Metazoa</taxon>
        <taxon>Ecdysozoa</taxon>
        <taxon>Nematoda</taxon>
        <taxon>Chromadorea</taxon>
        <taxon>Rhabditida</taxon>
        <taxon>Tylenchina</taxon>
        <taxon>Tylenchomorpha</taxon>
        <taxon>Tylenchoidea</taxon>
        <taxon>Heteroderidae</taxon>
        <taxon>Heteroderinae</taxon>
        <taxon>Heterodera</taxon>
    </lineage>
</organism>
<dbReference type="SUPFAM" id="SSF56672">
    <property type="entry name" value="DNA/RNA polymerases"/>
    <property type="match status" value="1"/>
</dbReference>
<dbReference type="Gene3D" id="3.30.70.270">
    <property type="match status" value="1"/>
</dbReference>
<dbReference type="Proteomes" id="UP001620626">
    <property type="component" value="Unassembled WGS sequence"/>
</dbReference>
<dbReference type="AlphaFoldDB" id="A0ABD2LAQ7"/>
<gene>
    <name evidence="1" type="ORF">niasHT_013293</name>
</gene>
<dbReference type="Gene3D" id="3.10.10.10">
    <property type="entry name" value="HIV Type 1 Reverse Transcriptase, subunit A, domain 1"/>
    <property type="match status" value="1"/>
</dbReference>
<dbReference type="PANTHER" id="PTHR37984:SF5">
    <property type="entry name" value="PROTEIN NYNRIN-LIKE"/>
    <property type="match status" value="1"/>
</dbReference>
<sequence>MAANPTIDELTKLLAKQQKLVDQLLNAQQTMSRQLKQLSFLRFQIPTESEVDADQIELGSSLQRIQQILSAKEADRIRLFGDIGTTEKFKHDDEDFRAFVNRHKRLLRDFEYKKLNEGQFNCLMLLIALKSPKDVEMRKRILGKLTTDGNKANYDNVVSDLQMFLSTIAEAKAIERPSHFNVLAVNRRPFQKKEKPTQGKQMNALQLVDVNGKPIDFVFDPGAEITVIDEESHHQIGRPRLIQCSESAKYHDGTECTLLGKGFATFTAKTKMAMKVNVVQADGKDRMKSQTPTKKDMTLLDLQCNFPHVFAEGLGHCMKAKAHLELKVDAIPVHCRPRPVPFSTRLIVQAELDRLLAQKVIGPIDHTRWAAPIMVVKKANGAARVCADFFNVLERRIAFESASFAVARRHFLQIERRTNFFSDRPKGCVSPGNFQYLRLPFGVKSAPGIFQSIMDSILADCPFAFAYLDDMIVQFVKNMRFLRQPLDELLKQDVAWVWSTDCQNAFDKIIDVLKSDQLLTHYDPEKDIIVCRCL</sequence>
<keyword evidence="2" id="KW-1185">Reference proteome</keyword>
<evidence type="ECO:0008006" key="3">
    <source>
        <dbReference type="Google" id="ProtNLM"/>
    </source>
</evidence>
<name>A0ABD2LAQ7_9BILA</name>
<evidence type="ECO:0000313" key="1">
    <source>
        <dbReference type="EMBL" id="KAL3112274.1"/>
    </source>
</evidence>